<dbReference type="Proteomes" id="UP000054928">
    <property type="component" value="Unassembled WGS sequence"/>
</dbReference>
<organism evidence="1 2">
    <name type="scientific">Plasmopara halstedii</name>
    <name type="common">Downy mildew of sunflower</name>
    <dbReference type="NCBI Taxonomy" id="4781"/>
    <lineage>
        <taxon>Eukaryota</taxon>
        <taxon>Sar</taxon>
        <taxon>Stramenopiles</taxon>
        <taxon>Oomycota</taxon>
        <taxon>Peronosporomycetes</taxon>
        <taxon>Peronosporales</taxon>
        <taxon>Peronosporaceae</taxon>
        <taxon>Plasmopara</taxon>
    </lineage>
</organism>
<reference evidence="2" key="1">
    <citation type="submission" date="2014-09" db="EMBL/GenBank/DDBJ databases">
        <authorList>
            <person name="Sharma Rahul"/>
            <person name="Thines Marco"/>
        </authorList>
    </citation>
    <scope>NUCLEOTIDE SEQUENCE [LARGE SCALE GENOMIC DNA]</scope>
</reference>
<accession>A0A0N7L5L7</accession>
<evidence type="ECO:0000313" key="1">
    <source>
        <dbReference type="EMBL" id="CEG41827.1"/>
    </source>
</evidence>
<sequence>MPTTAPDTSLMGGSFEYFLTCGASADSGSKSCFSPDRYSLYAIGKTTSNGVYRLTVYWVM</sequence>
<name>A0A0N7L5L7_PLAHL</name>
<dbReference type="GeneID" id="59052605"/>
<proteinExistence type="predicted"/>
<keyword evidence="2" id="KW-1185">Reference proteome</keyword>
<dbReference type="RefSeq" id="XP_036263197.1">
    <property type="nucleotide sequence ID" value="XM_036407500.1"/>
</dbReference>
<protein>
    <submittedName>
        <fullName evidence="1">Uncharacterized protein</fullName>
    </submittedName>
</protein>
<dbReference type="AlphaFoldDB" id="A0A0N7L5L7"/>
<evidence type="ECO:0000313" key="2">
    <source>
        <dbReference type="Proteomes" id="UP000054928"/>
    </source>
</evidence>
<dbReference type="EMBL" id="CCYD01000610">
    <property type="protein sequence ID" value="CEG41827.1"/>
    <property type="molecule type" value="Genomic_DNA"/>
</dbReference>